<gene>
    <name evidence="19" type="ORF">CDL15_Pgr016316</name>
</gene>
<proteinExistence type="inferred from homology"/>
<evidence type="ECO:0000256" key="11">
    <source>
        <dbReference type="ARBA" id="ARBA00022853"/>
    </source>
</evidence>
<accession>A0A218W646</accession>
<dbReference type="InterPro" id="IPR027417">
    <property type="entry name" value="P-loop_NTPase"/>
</dbReference>
<dbReference type="Pfam" id="PF00271">
    <property type="entry name" value="Helicase_C"/>
    <property type="match status" value="1"/>
</dbReference>
<dbReference type="InterPro" id="IPR001841">
    <property type="entry name" value="Znf_RING"/>
</dbReference>
<dbReference type="InterPro" id="IPR049730">
    <property type="entry name" value="SNF2/RAD54-like_C"/>
</dbReference>
<evidence type="ECO:0000256" key="14">
    <source>
        <dbReference type="PROSITE-ProRule" id="PRU00175"/>
    </source>
</evidence>
<comment type="similarity">
    <text evidence="2">Belongs to the SNF2/RAD54 helicase family. RAD16 subfamily.</text>
</comment>
<dbReference type="FunFam" id="3.40.50.10810:FF:000089">
    <property type="entry name" value="DNA repair protein RAD5B"/>
    <property type="match status" value="1"/>
</dbReference>
<evidence type="ECO:0000256" key="7">
    <source>
        <dbReference type="ARBA" id="ARBA00022801"/>
    </source>
</evidence>
<feature type="domain" description="RING-type" evidence="16">
    <location>
        <begin position="877"/>
        <end position="917"/>
    </location>
</feature>
<feature type="domain" description="Helicase ATP-binding" evidence="17">
    <location>
        <begin position="529"/>
        <end position="707"/>
    </location>
</feature>
<dbReference type="GO" id="GO:0008094">
    <property type="term" value="F:ATP-dependent activity, acting on DNA"/>
    <property type="evidence" value="ECO:0007669"/>
    <property type="project" value="TreeGrafter"/>
</dbReference>
<reference evidence="20" key="1">
    <citation type="journal article" date="2017" name="Plant J.">
        <title>The pomegranate (Punica granatum L.) genome and the genomics of punicalagin biosynthesis.</title>
        <authorList>
            <person name="Qin G."/>
            <person name="Xu C."/>
            <person name="Ming R."/>
            <person name="Tang H."/>
            <person name="Guyot R."/>
            <person name="Kramer E.M."/>
            <person name="Hu Y."/>
            <person name="Yi X."/>
            <person name="Qi Y."/>
            <person name="Xu X."/>
            <person name="Gao Z."/>
            <person name="Pan H."/>
            <person name="Jian J."/>
            <person name="Tian Y."/>
            <person name="Yue Z."/>
            <person name="Xu Y."/>
        </authorList>
    </citation>
    <scope>NUCLEOTIDE SEQUENCE [LARGE SCALE GENOMIC DNA]</scope>
    <source>
        <strain evidence="20">cv. Dabenzi</strain>
    </source>
</reference>
<name>A0A218W646_PUNGR</name>
<dbReference type="Pfam" id="PF00176">
    <property type="entry name" value="SNF2-rel_dom"/>
    <property type="match status" value="1"/>
</dbReference>
<keyword evidence="5" id="KW-0227">DNA damage</keyword>
<evidence type="ECO:0000259" key="16">
    <source>
        <dbReference type="PROSITE" id="PS50089"/>
    </source>
</evidence>
<keyword evidence="10" id="KW-0067">ATP-binding</keyword>
<dbReference type="Gene3D" id="3.40.50.10810">
    <property type="entry name" value="Tandem AAA-ATPase domain"/>
    <property type="match status" value="1"/>
</dbReference>
<keyword evidence="8" id="KW-0347">Helicase</keyword>
<feature type="region of interest" description="Disordered" evidence="15">
    <location>
        <begin position="424"/>
        <end position="444"/>
    </location>
</feature>
<dbReference type="SMART" id="SM00910">
    <property type="entry name" value="HIRAN"/>
    <property type="match status" value="1"/>
</dbReference>
<dbReference type="InterPro" id="IPR038718">
    <property type="entry name" value="SNF2-like_sf"/>
</dbReference>
<keyword evidence="11" id="KW-0156">Chromatin regulator</keyword>
<dbReference type="GO" id="GO:0005634">
    <property type="term" value="C:nucleus"/>
    <property type="evidence" value="ECO:0007669"/>
    <property type="project" value="UniProtKB-SubCell"/>
</dbReference>
<dbReference type="InterPro" id="IPR050628">
    <property type="entry name" value="SNF2_RAD54_helicase_TF"/>
</dbReference>
<evidence type="ECO:0000259" key="17">
    <source>
        <dbReference type="PROSITE" id="PS51192"/>
    </source>
</evidence>
<keyword evidence="4" id="KW-0547">Nucleotide-binding</keyword>
<comment type="subcellular location">
    <subcellularLocation>
        <location evidence="1">Nucleus</location>
    </subcellularLocation>
</comment>
<dbReference type="GO" id="GO:0006281">
    <property type="term" value="P:DNA repair"/>
    <property type="evidence" value="ECO:0007669"/>
    <property type="project" value="UniProtKB-KW"/>
</dbReference>
<feature type="region of interest" description="Disordered" evidence="15">
    <location>
        <begin position="42"/>
        <end position="68"/>
    </location>
</feature>
<evidence type="ECO:0000256" key="10">
    <source>
        <dbReference type="ARBA" id="ARBA00022840"/>
    </source>
</evidence>
<dbReference type="PROSITE" id="PS00518">
    <property type="entry name" value="ZF_RING_1"/>
    <property type="match status" value="1"/>
</dbReference>
<dbReference type="GO" id="GO:0004386">
    <property type="term" value="F:helicase activity"/>
    <property type="evidence" value="ECO:0007669"/>
    <property type="project" value="UniProtKB-KW"/>
</dbReference>
<dbReference type="GO" id="GO:0005524">
    <property type="term" value="F:ATP binding"/>
    <property type="evidence" value="ECO:0007669"/>
    <property type="project" value="UniProtKB-KW"/>
</dbReference>
<dbReference type="CDD" id="cd18793">
    <property type="entry name" value="SF2_C_SNF"/>
    <property type="match status" value="1"/>
</dbReference>
<dbReference type="SMART" id="SM00487">
    <property type="entry name" value="DEXDc"/>
    <property type="match status" value="1"/>
</dbReference>
<dbReference type="PROSITE" id="PS51192">
    <property type="entry name" value="HELICASE_ATP_BIND_1"/>
    <property type="match status" value="1"/>
</dbReference>
<evidence type="ECO:0000256" key="1">
    <source>
        <dbReference type="ARBA" id="ARBA00004123"/>
    </source>
</evidence>
<keyword evidence="9" id="KW-0862">Zinc</keyword>
<dbReference type="SUPFAM" id="SSF52540">
    <property type="entry name" value="P-loop containing nucleoside triphosphate hydrolases"/>
    <property type="match status" value="2"/>
</dbReference>
<dbReference type="InterPro" id="IPR001650">
    <property type="entry name" value="Helicase_C-like"/>
</dbReference>
<feature type="compositionally biased region" description="Basic and acidic residues" evidence="15">
    <location>
        <begin position="165"/>
        <end position="179"/>
    </location>
</feature>
<dbReference type="GO" id="GO:0006325">
    <property type="term" value="P:chromatin organization"/>
    <property type="evidence" value="ECO:0007669"/>
    <property type="project" value="UniProtKB-KW"/>
</dbReference>
<evidence type="ECO:0000256" key="4">
    <source>
        <dbReference type="ARBA" id="ARBA00022741"/>
    </source>
</evidence>
<evidence type="ECO:0000313" key="20">
    <source>
        <dbReference type="Proteomes" id="UP000197138"/>
    </source>
</evidence>
<dbReference type="Proteomes" id="UP000197138">
    <property type="component" value="Unassembled WGS sequence"/>
</dbReference>
<dbReference type="PROSITE" id="PS51194">
    <property type="entry name" value="HELICASE_CTER"/>
    <property type="match status" value="1"/>
</dbReference>
<dbReference type="InterPro" id="IPR013083">
    <property type="entry name" value="Znf_RING/FYVE/PHD"/>
</dbReference>
<dbReference type="PANTHER" id="PTHR45626:SF22">
    <property type="entry name" value="DNA REPAIR PROTEIN RAD5"/>
    <property type="match status" value="1"/>
</dbReference>
<evidence type="ECO:0000256" key="9">
    <source>
        <dbReference type="ARBA" id="ARBA00022833"/>
    </source>
</evidence>
<dbReference type="GO" id="GO:0003676">
    <property type="term" value="F:nucleic acid binding"/>
    <property type="evidence" value="ECO:0007669"/>
    <property type="project" value="InterPro"/>
</dbReference>
<dbReference type="InterPro" id="IPR000330">
    <property type="entry name" value="SNF2_N"/>
</dbReference>
<evidence type="ECO:0000259" key="18">
    <source>
        <dbReference type="PROSITE" id="PS51194"/>
    </source>
</evidence>
<dbReference type="AlphaFoldDB" id="A0A218W646"/>
<keyword evidence="13" id="KW-0539">Nucleus</keyword>
<dbReference type="GO" id="GO:0016818">
    <property type="term" value="F:hydrolase activity, acting on acid anhydrides, in phosphorus-containing anhydrides"/>
    <property type="evidence" value="ECO:0007669"/>
    <property type="project" value="InterPro"/>
</dbReference>
<keyword evidence="12" id="KW-0234">DNA repair</keyword>
<dbReference type="Pfam" id="PF08797">
    <property type="entry name" value="HIRAN"/>
    <property type="match status" value="1"/>
</dbReference>
<dbReference type="PROSITE" id="PS50089">
    <property type="entry name" value="ZF_RING_2"/>
    <property type="match status" value="1"/>
</dbReference>
<evidence type="ECO:0000256" key="8">
    <source>
        <dbReference type="ARBA" id="ARBA00022806"/>
    </source>
</evidence>
<organism evidence="19 20">
    <name type="scientific">Punica granatum</name>
    <name type="common">Pomegranate</name>
    <dbReference type="NCBI Taxonomy" id="22663"/>
    <lineage>
        <taxon>Eukaryota</taxon>
        <taxon>Viridiplantae</taxon>
        <taxon>Streptophyta</taxon>
        <taxon>Embryophyta</taxon>
        <taxon>Tracheophyta</taxon>
        <taxon>Spermatophyta</taxon>
        <taxon>Magnoliopsida</taxon>
        <taxon>eudicotyledons</taxon>
        <taxon>Gunneridae</taxon>
        <taxon>Pentapetalae</taxon>
        <taxon>rosids</taxon>
        <taxon>malvids</taxon>
        <taxon>Myrtales</taxon>
        <taxon>Lythraceae</taxon>
        <taxon>Punica</taxon>
    </lineage>
</organism>
<evidence type="ECO:0000256" key="12">
    <source>
        <dbReference type="ARBA" id="ARBA00023204"/>
    </source>
</evidence>
<keyword evidence="6 14" id="KW-0863">Zinc-finger</keyword>
<dbReference type="InterPro" id="IPR014001">
    <property type="entry name" value="Helicase_ATP-bd"/>
</dbReference>
<dbReference type="GO" id="GO:0008270">
    <property type="term" value="F:zinc ion binding"/>
    <property type="evidence" value="ECO:0007669"/>
    <property type="project" value="UniProtKB-KW"/>
</dbReference>
<keyword evidence="7" id="KW-0378">Hydrolase</keyword>
<feature type="region of interest" description="Disordered" evidence="15">
    <location>
        <begin position="153"/>
        <end position="179"/>
    </location>
</feature>
<evidence type="ECO:0000256" key="13">
    <source>
        <dbReference type="ARBA" id="ARBA00023242"/>
    </source>
</evidence>
<evidence type="ECO:0000256" key="15">
    <source>
        <dbReference type="SAM" id="MobiDB-lite"/>
    </source>
</evidence>
<dbReference type="Gene3D" id="3.30.40.10">
    <property type="entry name" value="Zinc/RING finger domain, C3HC4 (zinc finger)"/>
    <property type="match status" value="1"/>
</dbReference>
<dbReference type="Gene3D" id="3.40.50.300">
    <property type="entry name" value="P-loop containing nucleotide triphosphate hydrolases"/>
    <property type="match status" value="1"/>
</dbReference>
<feature type="domain" description="Helicase C-terminal" evidence="18">
    <location>
        <begin position="950"/>
        <end position="1114"/>
    </location>
</feature>
<keyword evidence="3" id="KW-0479">Metal-binding</keyword>
<dbReference type="Pfam" id="PF13920">
    <property type="entry name" value="zf-C3HC4_3"/>
    <property type="match status" value="1"/>
</dbReference>
<dbReference type="SUPFAM" id="SSF57850">
    <property type="entry name" value="RING/U-box"/>
    <property type="match status" value="1"/>
</dbReference>
<evidence type="ECO:0000256" key="3">
    <source>
        <dbReference type="ARBA" id="ARBA00022723"/>
    </source>
</evidence>
<sequence>MQRVKEIEPSVEEMMKEEKQSPSCLDCLVTVKRTLTSTGARISAQVKEKPHLEAESLSGSELKTHPEIRPVKEEVTLENWDMPVGDVRAGKSELKEEPLEFGADEKVDRTGRLCYGYESDVEREALEKKSAEITTISDEEKVKVKPQNDQQIVPWGMSYAGPSLKDPEGYRGRGHVGGERKKEELNRVDAIEAVPFSRAKPRLTHEGHDPSFGRYDQKPTSVKKAVEDRRLSCAVIEDGDFDVEPDWLFVGGEVVNGLSTTKGRKLVDNEIVHFKFSMTTSYRNNAQWIVRFSTKRHGEIGRLPMEWAKCVIPMVRSTKVKVLGRCVTAPENLQMMQEVIVYVSFYIHCSILRERVTSSWRLDGPSNIDSTIYPLLNLFKLLNIKPYQKAEFTPEELDSRKRLLNLNGDANVAVSALPASKRIKGTQQYSSAPKQDDEQSISESSLNKIVGAAEVYDLEEKEPPRTLTCNLRPYQKQALFWMSEAEKGIDVEKAETTLHPCWAAYRICDARAPSIYVNIFSGEATTQFPTAMQMARGGILADAMGLGKTDMTIALILSRPGRGSSEYQRAGPRRGKGSTLIICPMALLSQWKDELETHSVPDSISIFVHYGGDRTNDPTVISGYDVVLTTYGVLAAAYKNDGQESIFHRVEWYRVVLDEAHTIKSSKTQVAQAAFTLLSHCRWCLTGTPLQNNLEDLYSLLCFLHVEPWCNWAWWSKLIQRPYENGDHRGLKLVKAILRPLMLRRTKETNDKEGRPIFVLPPTDIQVIECEQTEAEHDFYDALFNRSKAQFDQFVEQGKVLHNYANVLELLLRLRQCCNHPFLVMSNTQKYADLNKLARKFLEDSNPDPIALKQIFPSKAYIEEVVEDIRRGENTECPICWESADDPILTPCAHRMCRECLLSSWLSPQSGMCPLCRQMIEKTDLITCPTQSRFRVDVEKNWKESSKVSKLLKCLEWIRKSGSGKKSIVFSQWTSFLDLLEIPLKRRNIGYLRFDGKLAQNQRERVLKEFNDSNQKAVLLMSLRAGGVGLNLTAASNVFLMDPWWNPAVEEQAIMRIHRIGQKRTVTVRKFIVKDTVEERLQQVQARKQRMIAGALTDEEVRSARIEELKMLFR</sequence>
<dbReference type="CDD" id="cd18008">
    <property type="entry name" value="DEXDc_SHPRH-like"/>
    <property type="match status" value="1"/>
</dbReference>
<dbReference type="InterPro" id="IPR014905">
    <property type="entry name" value="HIRAN"/>
</dbReference>
<protein>
    <recommendedName>
        <fullName evidence="21">DNA repair protein RAD5B</fullName>
    </recommendedName>
</protein>
<evidence type="ECO:0008006" key="21">
    <source>
        <dbReference type="Google" id="ProtNLM"/>
    </source>
</evidence>
<dbReference type="SMART" id="SM00490">
    <property type="entry name" value="HELICc"/>
    <property type="match status" value="1"/>
</dbReference>
<dbReference type="SMART" id="SM00184">
    <property type="entry name" value="RING"/>
    <property type="match status" value="1"/>
</dbReference>
<dbReference type="EMBL" id="MTKT01005171">
    <property type="protein sequence ID" value="OWM68116.1"/>
    <property type="molecule type" value="Genomic_DNA"/>
</dbReference>
<evidence type="ECO:0000313" key="19">
    <source>
        <dbReference type="EMBL" id="OWM68116.1"/>
    </source>
</evidence>
<evidence type="ECO:0000256" key="2">
    <source>
        <dbReference type="ARBA" id="ARBA00008438"/>
    </source>
</evidence>
<evidence type="ECO:0000256" key="5">
    <source>
        <dbReference type="ARBA" id="ARBA00022763"/>
    </source>
</evidence>
<dbReference type="PANTHER" id="PTHR45626">
    <property type="entry name" value="TRANSCRIPTION TERMINATION FACTOR 2-RELATED"/>
    <property type="match status" value="1"/>
</dbReference>
<dbReference type="InterPro" id="IPR017907">
    <property type="entry name" value="Znf_RING_CS"/>
</dbReference>
<comment type="caution">
    <text evidence="19">The sequence shown here is derived from an EMBL/GenBank/DDBJ whole genome shotgun (WGS) entry which is preliminary data.</text>
</comment>
<evidence type="ECO:0000256" key="6">
    <source>
        <dbReference type="ARBA" id="ARBA00022771"/>
    </source>
</evidence>